<reference evidence="2" key="1">
    <citation type="submission" date="2020-02" db="EMBL/GenBank/DDBJ databases">
        <authorList>
            <person name="Meier V. D."/>
        </authorList>
    </citation>
    <scope>NUCLEOTIDE SEQUENCE</scope>
    <source>
        <strain evidence="2">AVDCRST_MAG70</strain>
    </source>
</reference>
<dbReference type="AlphaFoldDB" id="A0A6J4UD89"/>
<organism evidence="2">
    <name type="scientific">uncultured Thermomicrobiales bacterium</name>
    <dbReference type="NCBI Taxonomy" id="1645740"/>
    <lineage>
        <taxon>Bacteria</taxon>
        <taxon>Pseudomonadati</taxon>
        <taxon>Thermomicrobiota</taxon>
        <taxon>Thermomicrobia</taxon>
        <taxon>Thermomicrobiales</taxon>
        <taxon>environmental samples</taxon>
    </lineage>
</organism>
<name>A0A6J4UD89_9BACT</name>
<protein>
    <submittedName>
        <fullName evidence="2">Uncharacterized protein</fullName>
    </submittedName>
</protein>
<sequence>MAEGTEMTGIQDGGHDEAGGDSGEMTERVGLAREIGQGLGDIFVEYVRGGVAFDELTFLTFEAIESLHAVASGEYELEEFDEDDEDGGYEIEEATAEQEDLAQEPARGGE</sequence>
<accession>A0A6J4UD89</accession>
<feature type="region of interest" description="Disordered" evidence="1">
    <location>
        <begin position="1"/>
        <end position="26"/>
    </location>
</feature>
<evidence type="ECO:0000313" key="2">
    <source>
        <dbReference type="EMBL" id="CAA9545307.1"/>
    </source>
</evidence>
<gene>
    <name evidence="2" type="ORF">AVDCRST_MAG70-457</name>
</gene>
<proteinExistence type="predicted"/>
<evidence type="ECO:0000256" key="1">
    <source>
        <dbReference type="SAM" id="MobiDB-lite"/>
    </source>
</evidence>
<dbReference type="EMBL" id="CADCWH010000072">
    <property type="protein sequence ID" value="CAA9545307.1"/>
    <property type="molecule type" value="Genomic_DNA"/>
</dbReference>